<proteinExistence type="predicted"/>
<evidence type="ECO:0000313" key="1">
    <source>
        <dbReference type="EMBL" id="AYV81153.1"/>
    </source>
</evidence>
<reference evidence="1" key="1">
    <citation type="submission" date="2018-10" db="EMBL/GenBank/DDBJ databases">
        <title>Hidden diversity of soil giant viruses.</title>
        <authorList>
            <person name="Schulz F."/>
            <person name="Alteio L."/>
            <person name="Goudeau D."/>
            <person name="Ryan E.M."/>
            <person name="Malmstrom R.R."/>
            <person name="Blanchard J."/>
            <person name="Woyke T."/>
        </authorList>
    </citation>
    <scope>NUCLEOTIDE SEQUENCE</scope>
    <source>
        <strain evidence="1">HAV1</strain>
    </source>
</reference>
<protein>
    <submittedName>
        <fullName evidence="1">Uncharacterized protein</fullName>
    </submittedName>
</protein>
<gene>
    <name evidence="1" type="ORF">Harvfovirus18_21</name>
</gene>
<dbReference type="EMBL" id="MK072260">
    <property type="protein sequence ID" value="AYV81153.1"/>
    <property type="molecule type" value="Genomic_DNA"/>
</dbReference>
<organism evidence="1">
    <name type="scientific">Harvfovirus sp</name>
    <dbReference type="NCBI Taxonomy" id="2487768"/>
    <lineage>
        <taxon>Viruses</taxon>
        <taxon>Varidnaviria</taxon>
        <taxon>Bamfordvirae</taxon>
        <taxon>Nucleocytoviricota</taxon>
        <taxon>Megaviricetes</taxon>
        <taxon>Imitervirales</taxon>
        <taxon>Mimiviridae</taxon>
        <taxon>Klosneuvirinae</taxon>
    </lineage>
</organism>
<name>A0A3G5A5R0_9VIRU</name>
<accession>A0A3G5A5R0</accession>
<sequence>MAAQPCVAKMMYARIMKTKSKKIPIFITEVATGLSLDVIFNGLQGTMRIDLSHCSALVKALKANQTCCKDFVENLRLELVKIAAMPPIKPAAATKVDLKKVKNKLSFDRGVARLRDSQFYGEEGEMKIEVGILISDVESESYILNFLVMEAFKRNLICYFTVLRSEPINKFIQDVFDGKMFPILDDFTGKIASQVRAILNKIAGYREQYPDEKLVIETKRDNIIMVPSGPLNSCSTADCRVPIGPSRELVFGEEGKILLYERILPALDSNPLCVKIFIVLDESKSKRLEVRCADHFGFSIKIGKLIMNMINGEEGSAAFHLRLSAFIIRLQMGMCALGGMDLPNLSGKAIRYSEAIKAKPMTDPKLVESKIIENMDGDTLCIFKCIISSEEHGPFEIKVTGKSIAINKSIMTLRMTKMGSDERIMFLTSEKVGSPKDFYVNVLYGDMAGQLSDLCDKISYAVIDMFDKTSHLIEPGE</sequence>